<dbReference type="InterPro" id="IPR011260">
    <property type="entry name" value="RNAP_asu_C"/>
</dbReference>
<evidence type="ECO:0000259" key="1">
    <source>
        <dbReference type="Pfam" id="PF03118"/>
    </source>
</evidence>
<proteinExistence type="predicted"/>
<accession>A0ABT5U127</accession>
<reference evidence="2" key="1">
    <citation type="submission" date="2023-02" db="EMBL/GenBank/DDBJ databases">
        <title>Georgenia sp.10Sc9-8, isolated from a soil sample collected from the Taklamakan desert.</title>
        <authorList>
            <person name="Liu S."/>
        </authorList>
    </citation>
    <scope>NUCLEOTIDE SEQUENCE</scope>
    <source>
        <strain evidence="2">10Sc9-8</strain>
    </source>
</reference>
<dbReference type="Pfam" id="PF03118">
    <property type="entry name" value="RNA_pol_A_CTD"/>
    <property type="match status" value="1"/>
</dbReference>
<keyword evidence="2" id="KW-0240">DNA-directed RNA polymerase</keyword>
<dbReference type="GO" id="GO:0000428">
    <property type="term" value="C:DNA-directed RNA polymerase complex"/>
    <property type="evidence" value="ECO:0007669"/>
    <property type="project" value="UniProtKB-KW"/>
</dbReference>
<comment type="caution">
    <text evidence="2">The sequence shown here is derived from an EMBL/GenBank/DDBJ whole genome shotgun (WGS) entry which is preliminary data.</text>
</comment>
<keyword evidence="3" id="KW-1185">Reference proteome</keyword>
<protein>
    <submittedName>
        <fullName evidence="2">DNA-directed RNA polymerase subunit alpha C-terminal domain-containing protein</fullName>
    </submittedName>
</protein>
<gene>
    <name evidence="2" type="ORF">PU560_15920</name>
</gene>
<evidence type="ECO:0000313" key="2">
    <source>
        <dbReference type="EMBL" id="MDD9207944.1"/>
    </source>
</evidence>
<dbReference type="Proteomes" id="UP001165561">
    <property type="component" value="Unassembled WGS sequence"/>
</dbReference>
<sequence length="100" mass="10725">DPGLAADLALPIEELGLLSRSYNCLKREGIHSVGELTARSEADLLDIRNFGAKSIGEIKEKLSGLGLSLKDSPADFDLSLASDDEDAYEGDIQFSDEQPS</sequence>
<name>A0ABT5U127_9MICO</name>
<dbReference type="Gene3D" id="1.10.150.20">
    <property type="entry name" value="5' to 3' exonuclease, C-terminal subdomain"/>
    <property type="match status" value="1"/>
</dbReference>
<organism evidence="2 3">
    <name type="scientific">Georgenia halotolerans</name>
    <dbReference type="NCBI Taxonomy" id="3028317"/>
    <lineage>
        <taxon>Bacteria</taxon>
        <taxon>Bacillati</taxon>
        <taxon>Actinomycetota</taxon>
        <taxon>Actinomycetes</taxon>
        <taxon>Micrococcales</taxon>
        <taxon>Bogoriellaceae</taxon>
        <taxon>Georgenia</taxon>
    </lineage>
</organism>
<feature type="domain" description="RNA polymerase alpha subunit C-terminal" evidence="1">
    <location>
        <begin position="6"/>
        <end position="63"/>
    </location>
</feature>
<keyword evidence="2" id="KW-0804">Transcription</keyword>
<evidence type="ECO:0000313" key="3">
    <source>
        <dbReference type="Proteomes" id="UP001165561"/>
    </source>
</evidence>
<dbReference type="SUPFAM" id="SSF47789">
    <property type="entry name" value="C-terminal domain of RNA polymerase alpha subunit"/>
    <property type="match status" value="1"/>
</dbReference>
<dbReference type="EMBL" id="JARACI010001174">
    <property type="protein sequence ID" value="MDD9207944.1"/>
    <property type="molecule type" value="Genomic_DNA"/>
</dbReference>
<feature type="non-terminal residue" evidence="2">
    <location>
        <position position="1"/>
    </location>
</feature>